<dbReference type="eggNOG" id="COG0402">
    <property type="taxonomic scope" value="Bacteria"/>
</dbReference>
<dbReference type="InterPro" id="IPR013108">
    <property type="entry name" value="Amidohydro_3"/>
</dbReference>
<protein>
    <submittedName>
        <fullName evidence="3">Cytosine deaminase CodA</fullName>
        <ecNumber evidence="3">3.5.4.1</ecNumber>
    </submittedName>
</protein>
<keyword evidence="4" id="KW-1185">Reference proteome</keyword>
<evidence type="ECO:0000313" key="3">
    <source>
        <dbReference type="EMBL" id="AFS77574.1"/>
    </source>
</evidence>
<dbReference type="InterPro" id="IPR011059">
    <property type="entry name" value="Metal-dep_hydrolase_composite"/>
</dbReference>
<feature type="chain" id="PRO_5003828950" evidence="1">
    <location>
        <begin position="25"/>
        <end position="455"/>
    </location>
</feature>
<dbReference type="InterPro" id="IPR052349">
    <property type="entry name" value="Metallo-hydrolase_Enzymes"/>
</dbReference>
<accession>K0AWG5</accession>
<dbReference type="GO" id="GO:0004131">
    <property type="term" value="F:cytosine deaminase activity"/>
    <property type="evidence" value="ECO:0007669"/>
    <property type="project" value="UniProtKB-EC"/>
</dbReference>
<dbReference type="CDD" id="cd01293">
    <property type="entry name" value="Bact_CD"/>
    <property type="match status" value="1"/>
</dbReference>
<dbReference type="AlphaFoldDB" id="K0AWG5"/>
<dbReference type="Gene3D" id="3.20.20.140">
    <property type="entry name" value="Metal-dependent hydrolases"/>
    <property type="match status" value="1"/>
</dbReference>
<dbReference type="Proteomes" id="UP000006094">
    <property type="component" value="Chromosome"/>
</dbReference>
<dbReference type="Pfam" id="PF07969">
    <property type="entry name" value="Amidohydro_3"/>
    <property type="match status" value="1"/>
</dbReference>
<dbReference type="PANTHER" id="PTHR32027:SF0">
    <property type="entry name" value="CYTOSINE DEAMINASE"/>
    <property type="match status" value="1"/>
</dbReference>
<dbReference type="HOGENOM" id="CLU_031758_0_1_9"/>
<gene>
    <name evidence="3" type="primary">codA1</name>
    <name evidence="3" type="ordered locus">Curi_c04990</name>
</gene>
<keyword evidence="1" id="KW-0732">Signal</keyword>
<dbReference type="RefSeq" id="WP_014966711.1">
    <property type="nucleotide sequence ID" value="NC_018664.1"/>
</dbReference>
<organism evidence="3 4">
    <name type="scientific">Gottschalkia acidurici (strain ATCC 7906 / DSM 604 / BCRC 14475 / CIP 104303 / KCTC 5404 / NCIMB 10678 / 9a)</name>
    <name type="common">Clostridium acidurici</name>
    <dbReference type="NCBI Taxonomy" id="1128398"/>
    <lineage>
        <taxon>Bacteria</taxon>
        <taxon>Bacillati</taxon>
        <taxon>Bacillota</taxon>
        <taxon>Tissierellia</taxon>
        <taxon>Tissierellales</taxon>
        <taxon>Gottschalkiaceae</taxon>
        <taxon>Gottschalkia</taxon>
    </lineage>
</organism>
<dbReference type="EMBL" id="CP003326">
    <property type="protein sequence ID" value="AFS77574.1"/>
    <property type="molecule type" value="Genomic_DNA"/>
</dbReference>
<dbReference type="EC" id="3.5.4.1" evidence="3"/>
<dbReference type="OrthoDB" id="9815027at2"/>
<dbReference type="PATRIC" id="fig|1128398.3.peg.522"/>
<evidence type="ECO:0000313" key="4">
    <source>
        <dbReference type="Proteomes" id="UP000006094"/>
    </source>
</evidence>
<dbReference type="InterPro" id="IPR032466">
    <property type="entry name" value="Metal_Hydrolase"/>
</dbReference>
<dbReference type="Gene3D" id="2.30.40.10">
    <property type="entry name" value="Urease, subunit C, domain 1"/>
    <property type="match status" value="1"/>
</dbReference>
<keyword evidence="3" id="KW-0378">Hydrolase</keyword>
<sequence length="455" mass="50320">MRKLKLWILMLITTMIFTSTIGFADNALVMDSYQIASNSQNNQQQSNSYDYDILIKSGNVYKEGNKLDMAIKDGVIVAVKPNIKGSAKLNINADGKFISPGYLDTHNHLGKTNIDTGKESKTLMEAVKDTEEYWENFKDSEQIKKDVKERAEKTIIRMIKNGTTGIRTNVDLHIEAIEAVHELKVKYKDYIDIQIATHITDEDIIGPAIEKGWIDCIGAYAQPEWNSIENGTIDKAFELAQKYNLPIDIHVDESDEPNIDCFLYIIDKTIETGMQGKVTVGHVTALSAVDDDVAAKAIKKAAESGINVTSLTSCNMYLMGRSDTGIIRRGPTRVDGLLKAGVTVSYASDNIRDPFRPFGNGDMLEEGLLTAQIIQYGTKTDLNTVYDMGTYNPAKVMGYTNYGLKVGDRADIVILDAESAADALIGQATKLYVIKNGKLTVKNEKKSTILDIDSK</sequence>
<dbReference type="STRING" id="1128398.Curi_c04990"/>
<feature type="domain" description="Amidohydrolase 3" evidence="2">
    <location>
        <begin position="220"/>
        <end position="440"/>
    </location>
</feature>
<reference evidence="3 4" key="1">
    <citation type="journal article" date="2012" name="PLoS ONE">
        <title>The purine-utilizing bacterium Clostridium acidurici 9a: a genome-guided metabolic reconsideration.</title>
        <authorList>
            <person name="Hartwich K."/>
            <person name="Poehlein A."/>
            <person name="Daniel R."/>
        </authorList>
    </citation>
    <scope>NUCLEOTIDE SEQUENCE [LARGE SCALE GENOMIC DNA]</scope>
    <source>
        <strain evidence="4">ATCC 7906 / DSM 604 / BCRC 14475 / CIP 104303 / KCTC 5404 / NCIMB 10678 / 9a</strain>
    </source>
</reference>
<proteinExistence type="predicted"/>
<dbReference type="PANTHER" id="PTHR32027">
    <property type="entry name" value="CYTOSINE DEAMINASE"/>
    <property type="match status" value="1"/>
</dbReference>
<dbReference type="KEGG" id="cad:Curi_c04990"/>
<feature type="signal peptide" evidence="1">
    <location>
        <begin position="1"/>
        <end position="24"/>
    </location>
</feature>
<evidence type="ECO:0000259" key="2">
    <source>
        <dbReference type="Pfam" id="PF07969"/>
    </source>
</evidence>
<dbReference type="SUPFAM" id="SSF51556">
    <property type="entry name" value="Metallo-dependent hydrolases"/>
    <property type="match status" value="1"/>
</dbReference>
<dbReference type="SUPFAM" id="SSF51338">
    <property type="entry name" value="Composite domain of metallo-dependent hydrolases"/>
    <property type="match status" value="1"/>
</dbReference>
<name>K0AWG5_GOTA9</name>
<evidence type="ECO:0000256" key="1">
    <source>
        <dbReference type="SAM" id="SignalP"/>
    </source>
</evidence>